<organism evidence="2 3">
    <name type="scientific">Phycomyces blakesleeanus (strain ATCC 8743b / DSM 1359 / FGSC 10004 / NBRC 33097 / NRRL 1555)</name>
    <dbReference type="NCBI Taxonomy" id="763407"/>
    <lineage>
        <taxon>Eukaryota</taxon>
        <taxon>Fungi</taxon>
        <taxon>Fungi incertae sedis</taxon>
        <taxon>Mucoromycota</taxon>
        <taxon>Mucoromycotina</taxon>
        <taxon>Mucoromycetes</taxon>
        <taxon>Mucorales</taxon>
        <taxon>Phycomycetaceae</taxon>
        <taxon>Phycomyces</taxon>
    </lineage>
</organism>
<keyword evidence="3" id="KW-1185">Reference proteome</keyword>
<dbReference type="Gene3D" id="3.40.50.720">
    <property type="entry name" value="NAD(P)-binding Rossmann-like Domain"/>
    <property type="match status" value="1"/>
</dbReference>
<dbReference type="RefSeq" id="XP_018287557.1">
    <property type="nucleotide sequence ID" value="XM_018441616.1"/>
</dbReference>
<reference evidence="3" key="1">
    <citation type="submission" date="2015-06" db="EMBL/GenBank/DDBJ databases">
        <title>Expansion of signal transduction pathways in fungi by whole-genome duplication.</title>
        <authorList>
            <consortium name="DOE Joint Genome Institute"/>
            <person name="Corrochano L.M."/>
            <person name="Kuo A."/>
            <person name="Marcet-Houben M."/>
            <person name="Polaino S."/>
            <person name="Salamov A."/>
            <person name="Villalobos J.M."/>
            <person name="Alvarez M.I."/>
            <person name="Avalos J."/>
            <person name="Benito E.P."/>
            <person name="Benoit I."/>
            <person name="Burger G."/>
            <person name="Camino L.P."/>
            <person name="Canovas D."/>
            <person name="Cerda-Olmedo E."/>
            <person name="Cheng J.-F."/>
            <person name="Dominguez A."/>
            <person name="Elias M."/>
            <person name="Eslava A.P."/>
            <person name="Glaser F."/>
            <person name="Grimwood J."/>
            <person name="Gutierrez G."/>
            <person name="Heitman J."/>
            <person name="Henrissat B."/>
            <person name="Iturriaga E.A."/>
            <person name="Lang B.F."/>
            <person name="Lavin J.L."/>
            <person name="Lee S."/>
            <person name="Li W."/>
            <person name="Lindquist E."/>
            <person name="Lopez-Garcia S."/>
            <person name="Luque E.M."/>
            <person name="Marcos A.T."/>
            <person name="Martin J."/>
            <person name="McCluskey K."/>
            <person name="Medina H.R."/>
            <person name="Miralles-Duran A."/>
            <person name="Miyazaki A."/>
            <person name="Munoz-Torres E."/>
            <person name="Oguiza J.A."/>
            <person name="Ohm R."/>
            <person name="Olmedo M."/>
            <person name="Orejas M."/>
            <person name="Ortiz-Castellanos L."/>
            <person name="Pisabarro A.G."/>
            <person name="Rodriguez-Romero J."/>
            <person name="Ruiz-Herrera J."/>
            <person name="Ruiz-Vazquez R."/>
            <person name="Sanz C."/>
            <person name="Schackwitz W."/>
            <person name="Schmutz J."/>
            <person name="Shahriari M."/>
            <person name="Shelest E."/>
            <person name="Silva-Franco F."/>
            <person name="Soanes D."/>
            <person name="Syed K."/>
            <person name="Tagua V.G."/>
            <person name="Talbot N.J."/>
            <person name="Thon M."/>
            <person name="De vries R.P."/>
            <person name="Wiebenga A."/>
            <person name="Yadav J.S."/>
            <person name="Braun E.L."/>
            <person name="Baker S."/>
            <person name="Garre V."/>
            <person name="Horwitz B."/>
            <person name="Torres-Martinez S."/>
            <person name="Idnurm A."/>
            <person name="Herrera-Estrella A."/>
            <person name="Gabaldon T."/>
            <person name="Grigoriev I.V."/>
        </authorList>
    </citation>
    <scope>NUCLEOTIDE SEQUENCE [LARGE SCALE GENOMIC DNA]</scope>
    <source>
        <strain evidence="3">NRRL 1555(-)</strain>
    </source>
</reference>
<evidence type="ECO:0000313" key="3">
    <source>
        <dbReference type="Proteomes" id="UP000077315"/>
    </source>
</evidence>
<proteinExistence type="predicted"/>
<accession>A0A167L3L3</accession>
<feature type="region of interest" description="Disordered" evidence="1">
    <location>
        <begin position="291"/>
        <end position="318"/>
    </location>
</feature>
<protein>
    <recommendedName>
        <fullName evidence="4">NmrA-like domain-containing protein</fullName>
    </recommendedName>
</protein>
<dbReference type="GeneID" id="29002522"/>
<dbReference type="InterPro" id="IPR036291">
    <property type="entry name" value="NAD(P)-bd_dom_sf"/>
</dbReference>
<dbReference type="EMBL" id="KV440991">
    <property type="protein sequence ID" value="OAD69517.1"/>
    <property type="molecule type" value="Genomic_DNA"/>
</dbReference>
<gene>
    <name evidence="2" type="ORF">PHYBLDRAFT_66258</name>
</gene>
<evidence type="ECO:0000256" key="1">
    <source>
        <dbReference type="SAM" id="MobiDB-lite"/>
    </source>
</evidence>
<dbReference type="Proteomes" id="UP000077315">
    <property type="component" value="Unassembled WGS sequence"/>
</dbReference>
<name>A0A167L3L3_PHYB8</name>
<evidence type="ECO:0008006" key="4">
    <source>
        <dbReference type="Google" id="ProtNLM"/>
    </source>
</evidence>
<dbReference type="InParanoid" id="A0A167L3L3"/>
<dbReference type="VEuPathDB" id="FungiDB:PHYBLDRAFT_66258"/>
<dbReference type="OrthoDB" id="2223205at2759"/>
<sequence length="385" mass="43919">METSSTTHYILITNGESYTGHALTWYLANQLERQPGRLHKKNWKVRVLCESLKNMKKLEGMGIDIKEVDYSSQFALRDHMKNVKCALFVPNMSDHCVQYGINVLDAAAEEKLKCIQMISMCSSEQASYENTVLGQFRQLEDHLSKKFAYGRWFPLLYQLAFFWSGMIQDKGKLGLPLSDNTSFPAIDVLDLCDACATLLLSPRKQTESDNQDDEPDIPDQALKRIYHLSSSHNYTGKMMTESLNKGLENEEACVEYEKISNKDMRDYLQNLSTTSAIKDMVSSITENIPKIPYNMRSSSGTSNSDKEHDQPTSCGMDLPALLPNPGHYLNSYVIDLMMDLFENIENYPQEHPTHDLQGLIGRDPKRFSTFFADNRKHFTPSSKML</sequence>
<evidence type="ECO:0000313" key="2">
    <source>
        <dbReference type="EMBL" id="OAD69517.1"/>
    </source>
</evidence>
<dbReference type="SUPFAM" id="SSF51735">
    <property type="entry name" value="NAD(P)-binding Rossmann-fold domains"/>
    <property type="match status" value="1"/>
</dbReference>
<dbReference type="AlphaFoldDB" id="A0A167L3L3"/>